<keyword evidence="1" id="KW-0732">Signal</keyword>
<dbReference type="InterPro" id="IPR007825">
    <property type="entry name" value="Major_OMP_Legionella"/>
</dbReference>
<feature type="signal peptide" evidence="1">
    <location>
        <begin position="1"/>
        <end position="27"/>
    </location>
</feature>
<accession>A0A433JMH4</accession>
<name>A0A433JMH4_9GAMM</name>
<organism evidence="2 3">
    <name type="scientific">Legionella septentrionalis</name>
    <dbReference type="NCBI Taxonomy" id="2498109"/>
    <lineage>
        <taxon>Bacteria</taxon>
        <taxon>Pseudomonadati</taxon>
        <taxon>Pseudomonadota</taxon>
        <taxon>Gammaproteobacteria</taxon>
        <taxon>Legionellales</taxon>
        <taxon>Legionellaceae</taxon>
        <taxon>Legionella</taxon>
    </lineage>
</organism>
<dbReference type="EMBL" id="RZGR01000002">
    <property type="protein sequence ID" value="RUQ91090.1"/>
    <property type="molecule type" value="Genomic_DNA"/>
</dbReference>
<gene>
    <name evidence="2" type="ORF">EKM59_01005</name>
</gene>
<reference evidence="2 3" key="1">
    <citation type="submission" date="2018-12" db="EMBL/GenBank/DDBJ databases">
        <title>Legionella sp,whole genome shotgun sequence.</title>
        <authorList>
            <person name="Wu H."/>
        </authorList>
    </citation>
    <scope>NUCLEOTIDE SEQUENCE [LARGE SCALE GENOMIC DNA]</scope>
    <source>
        <strain evidence="3">km714</strain>
    </source>
</reference>
<proteinExistence type="predicted"/>
<evidence type="ECO:0000256" key="1">
    <source>
        <dbReference type="SAM" id="SignalP"/>
    </source>
</evidence>
<feature type="chain" id="PRO_5019284025" description="Major outer membrane protein" evidence="1">
    <location>
        <begin position="28"/>
        <end position="313"/>
    </location>
</feature>
<dbReference type="Proteomes" id="UP000288012">
    <property type="component" value="Unassembled WGS sequence"/>
</dbReference>
<dbReference type="Pfam" id="PF05150">
    <property type="entry name" value="Legionella_OMP"/>
    <property type="match status" value="1"/>
</dbReference>
<evidence type="ECO:0000313" key="2">
    <source>
        <dbReference type="EMBL" id="RUQ91090.1"/>
    </source>
</evidence>
<evidence type="ECO:0008006" key="4">
    <source>
        <dbReference type="Google" id="ProtNLM"/>
    </source>
</evidence>
<dbReference type="AlphaFoldDB" id="A0A433JMH4"/>
<evidence type="ECO:0000313" key="3">
    <source>
        <dbReference type="Proteomes" id="UP000288012"/>
    </source>
</evidence>
<keyword evidence="3" id="KW-1185">Reference proteome</keyword>
<protein>
    <recommendedName>
        <fullName evidence="4">Major outer membrane protein</fullName>
    </recommendedName>
</protein>
<comment type="caution">
    <text evidence="2">The sequence shown here is derived from an EMBL/GenBank/DDBJ whole genome shotgun (WGS) entry which is preliminary data.</text>
</comment>
<sequence length="313" mass="33919">MRRQWMLTFKKTIITIIFLGHSTAALYAGDMGTLCTMGNVTMPCDRSEWDFGIQALYLKPSYGSNFHLTSFVDAAGGVHLNELDPKWAFGFRVEGAYRFGSGNDLGVNWTHYSRSTTGTVLSGTAALPVNTMLQLKPKLDAVNAEFGQQLNFGKVNNVRFHAGAQYARIATDFYGNIASFPIPADGLHTKFIGVGPRLGGDFVFTLGHGLGVYANGAGAVLAGRRSFNTVTNGVIDTPGVTNGSKTTMVPELEAKLGITYSYAMAQSDLTLDIGYMWQNYFNSQIFLTINDIGGESGFALQGPYIGLKYLGYV</sequence>